<dbReference type="Proteomes" id="UP001165384">
    <property type="component" value="Unassembled WGS sequence"/>
</dbReference>
<dbReference type="EMBL" id="JAKLTN010000004">
    <property type="protein sequence ID" value="MCG2578676.1"/>
    <property type="molecule type" value="Genomic_DNA"/>
</dbReference>
<keyword evidence="2" id="KW-1185">Reference proteome</keyword>
<proteinExistence type="predicted"/>
<evidence type="ECO:0008006" key="3">
    <source>
        <dbReference type="Google" id="ProtNLM"/>
    </source>
</evidence>
<protein>
    <recommendedName>
        <fullName evidence="3">Phasin domain-containing protein</fullName>
    </recommendedName>
</protein>
<accession>A0ABS9K694</accession>
<evidence type="ECO:0000313" key="1">
    <source>
        <dbReference type="EMBL" id="MCG2578676.1"/>
    </source>
</evidence>
<gene>
    <name evidence="1" type="ORF">LZ012_16885</name>
</gene>
<sequence>MLQFEQLNAMSETSRNATRHLAQATLEGQERMLRVNIDAMEEFIKAGGEQIKETCADMTLLDSTKVWPQVVMSNIQRSTALNLSLIEITRRMQLGLTCAVEENLRALRDGTLEAVEVYTAVAKNLPAPADGGGRSLKQAA</sequence>
<comment type="caution">
    <text evidence="1">The sequence shown here is derived from an EMBL/GenBank/DDBJ whole genome shotgun (WGS) entry which is preliminary data.</text>
</comment>
<dbReference type="RefSeq" id="WP_275712065.1">
    <property type="nucleotide sequence ID" value="NZ_JAKLTN010000004.1"/>
</dbReference>
<reference evidence="1" key="1">
    <citation type="submission" date="2022-01" db="EMBL/GenBank/DDBJ databases">
        <authorList>
            <person name="Jo J.-H."/>
            <person name="Im W.-T."/>
        </authorList>
    </citation>
    <scope>NUCLEOTIDE SEQUENCE</scope>
    <source>
        <strain evidence="1">XY25</strain>
    </source>
</reference>
<name>A0ABS9K694_9RHOO</name>
<evidence type="ECO:0000313" key="2">
    <source>
        <dbReference type="Proteomes" id="UP001165384"/>
    </source>
</evidence>
<organism evidence="1 2">
    <name type="scientific">Dechloromonas hankyongensis</name>
    <dbReference type="NCBI Taxonomy" id="2908002"/>
    <lineage>
        <taxon>Bacteria</taxon>
        <taxon>Pseudomonadati</taxon>
        <taxon>Pseudomonadota</taxon>
        <taxon>Betaproteobacteria</taxon>
        <taxon>Rhodocyclales</taxon>
        <taxon>Azonexaceae</taxon>
        <taxon>Dechloromonas</taxon>
    </lineage>
</organism>